<dbReference type="InterPro" id="IPR002694">
    <property type="entry name" value="Znf_CHC2"/>
</dbReference>
<dbReference type="PIRSF" id="PIRSF002811">
    <property type="entry name" value="DnaG"/>
    <property type="match status" value="1"/>
</dbReference>
<comment type="cofactor">
    <cofactor evidence="12 13 14">
        <name>Zn(2+)</name>
        <dbReference type="ChEBI" id="CHEBI:29105"/>
    </cofactor>
    <text evidence="12 13 14">Binds 1 zinc ion per monomer.</text>
</comment>
<dbReference type="PANTHER" id="PTHR30313">
    <property type="entry name" value="DNA PRIMASE"/>
    <property type="match status" value="1"/>
</dbReference>
<dbReference type="SMART" id="SM00400">
    <property type="entry name" value="ZnF_CHCC"/>
    <property type="match status" value="1"/>
</dbReference>
<reference evidence="16 17" key="1">
    <citation type="journal article" date="2015" name="Nature">
        <title>rRNA introns, odd ribosomes, and small enigmatic genomes across a large radiation of phyla.</title>
        <authorList>
            <person name="Brown C.T."/>
            <person name="Hug L.A."/>
            <person name="Thomas B.C."/>
            <person name="Sharon I."/>
            <person name="Castelle C.J."/>
            <person name="Singh A."/>
            <person name="Wilkins M.J."/>
            <person name="Williams K.H."/>
            <person name="Banfield J.F."/>
        </authorList>
    </citation>
    <scope>NUCLEOTIDE SEQUENCE [LARGE SCALE GENOMIC DNA]</scope>
</reference>
<dbReference type="Gene3D" id="3.90.980.10">
    <property type="entry name" value="DNA primase, catalytic core, N-terminal domain"/>
    <property type="match status" value="1"/>
</dbReference>
<dbReference type="GO" id="GO:0006269">
    <property type="term" value="P:DNA replication, synthesis of primer"/>
    <property type="evidence" value="ECO:0007669"/>
    <property type="project" value="UniProtKB-UniRule"/>
</dbReference>
<dbReference type="EMBL" id="LCFQ01000001">
    <property type="protein sequence ID" value="KKS98968.1"/>
    <property type="molecule type" value="Genomic_DNA"/>
</dbReference>
<dbReference type="PATRIC" id="fig|1618578.3.peg.89"/>
<dbReference type="GO" id="GO:0003677">
    <property type="term" value="F:DNA binding"/>
    <property type="evidence" value="ECO:0007669"/>
    <property type="project" value="UniProtKB-KW"/>
</dbReference>
<dbReference type="Gene3D" id="3.90.580.10">
    <property type="entry name" value="Zinc finger, CHC2-type domain"/>
    <property type="match status" value="1"/>
</dbReference>
<dbReference type="GO" id="GO:0003899">
    <property type="term" value="F:DNA-directed RNA polymerase activity"/>
    <property type="evidence" value="ECO:0007669"/>
    <property type="project" value="UniProtKB-UniRule"/>
</dbReference>
<dbReference type="InterPro" id="IPR030846">
    <property type="entry name" value="DnaG_bac"/>
</dbReference>
<evidence type="ECO:0000256" key="8">
    <source>
        <dbReference type="ARBA" id="ARBA00022833"/>
    </source>
</evidence>
<dbReference type="GO" id="GO:0000428">
    <property type="term" value="C:DNA-directed RNA polymerase complex"/>
    <property type="evidence" value="ECO:0007669"/>
    <property type="project" value="UniProtKB-KW"/>
</dbReference>
<evidence type="ECO:0000256" key="4">
    <source>
        <dbReference type="ARBA" id="ARBA00022695"/>
    </source>
</evidence>
<evidence type="ECO:0000313" key="17">
    <source>
        <dbReference type="Proteomes" id="UP000034090"/>
    </source>
</evidence>
<evidence type="ECO:0000256" key="3">
    <source>
        <dbReference type="ARBA" id="ARBA00022679"/>
    </source>
</evidence>
<name>A0A0G1GJL4_9BACT</name>
<comment type="domain">
    <text evidence="12">Contains an N-terminal zinc-binding domain, a central core domain that contains the primase activity, and a C-terminal DnaB-binding domain.</text>
</comment>
<dbReference type="SMART" id="SM00493">
    <property type="entry name" value="TOPRIM"/>
    <property type="match status" value="1"/>
</dbReference>
<evidence type="ECO:0000256" key="5">
    <source>
        <dbReference type="ARBA" id="ARBA00022705"/>
    </source>
</evidence>
<dbReference type="GO" id="GO:1990077">
    <property type="term" value="C:primosome complex"/>
    <property type="evidence" value="ECO:0007669"/>
    <property type="project" value="UniProtKB-KW"/>
</dbReference>
<dbReference type="Pfam" id="PF13155">
    <property type="entry name" value="Toprim_2"/>
    <property type="match status" value="1"/>
</dbReference>
<comment type="function">
    <text evidence="12 13">RNA polymerase that catalyzes the synthesis of short RNA molecules used as primers for DNA polymerase during DNA replication.</text>
</comment>
<comment type="catalytic activity">
    <reaction evidence="12">
        <text>ssDNA + n NTP = ssDNA/pppN(pN)n-1 hybrid + (n-1) diphosphate.</text>
        <dbReference type="EC" id="2.7.7.101"/>
    </reaction>
</comment>
<comment type="caution">
    <text evidence="16">The sequence shown here is derived from an EMBL/GenBank/DDBJ whole genome shotgun (WGS) entry which is preliminary data.</text>
</comment>
<feature type="domain" description="Toprim" evidence="15">
    <location>
        <begin position="251"/>
        <end position="332"/>
    </location>
</feature>
<dbReference type="FunFam" id="3.90.580.10:FF:000001">
    <property type="entry name" value="DNA primase"/>
    <property type="match status" value="1"/>
</dbReference>
<dbReference type="InterPro" id="IPR050219">
    <property type="entry name" value="DnaG_primase"/>
</dbReference>
<dbReference type="InterPro" id="IPR006171">
    <property type="entry name" value="TOPRIM_dom"/>
</dbReference>
<keyword evidence="5 12" id="KW-0235">DNA replication</keyword>
<feature type="zinc finger region" description="CHC2-type" evidence="12 14">
    <location>
        <begin position="34"/>
        <end position="58"/>
    </location>
</feature>
<gene>
    <name evidence="12" type="primary">dnaG</name>
    <name evidence="16" type="ORF">UV74_C0001G0078</name>
</gene>
<sequence length="585" mass="65226">MDQVAEVKSKTDIVAIINEHVPLTKAGQNYKANCPFHNEKTPSFVVSPELQIYKCFGCGESGDVFTFLEKFEGMEFSEALSALAERAGVILKKINSQGRTEKDKLIEINEKAVELYHYLLVKHGSGNSARKYLDERKITPESIKEFRLGFAPDKPDLLFNFLSQKKGEDPRLIEQSGLVVNVRGKYIDRFRGRVIFPICDPRGNTIALAGRIMPGKEKLAKYINSPETPVYHKSNVLFGLNLSKQAIKRSQMVIVVEGEMDFISVWQAGIKNVVAIKGSAFTMEQIKLLSRFTKTIILALDSDFAGNNAAVKSISLAQKEGLEVRVVDLGKYKDPDDYARADPDGFSLAVRESETIWDFLINFIFSKHDPLAGSGKAKISSEVVPILASIEDKIVQAHYAQIVAGKLGVPIESVSEQIGSSPVLPHSSKPEGVVKTKFKRELLEDELFSLCFKANPKLLIKKGMIGIIETPVLKKIQTSLTEYFKSNLKFSASEFAKALPRELSEKYEGLIMAEVGEGNIDREVQRTLSTLKELVIKNRLSDVFQKISRFEKSSDQNALKSAKEEFVKVSQDLSSLRASEIHPKI</sequence>
<keyword evidence="1 12" id="KW-0240">DNA-directed RNA polymerase</keyword>
<dbReference type="SUPFAM" id="SSF57783">
    <property type="entry name" value="Zinc beta-ribbon"/>
    <property type="match status" value="1"/>
</dbReference>
<dbReference type="NCBIfam" id="TIGR01391">
    <property type="entry name" value="dnaG"/>
    <property type="match status" value="1"/>
</dbReference>
<keyword evidence="6 12" id="KW-0479">Metal-binding</keyword>
<dbReference type="InterPro" id="IPR037068">
    <property type="entry name" value="DNA_primase_core_N_sf"/>
</dbReference>
<dbReference type="GO" id="GO:0005737">
    <property type="term" value="C:cytoplasm"/>
    <property type="evidence" value="ECO:0007669"/>
    <property type="project" value="TreeGrafter"/>
</dbReference>
<evidence type="ECO:0000256" key="12">
    <source>
        <dbReference type="HAMAP-Rule" id="MF_00974"/>
    </source>
</evidence>
<accession>A0A0G1GJL4</accession>
<evidence type="ECO:0000256" key="14">
    <source>
        <dbReference type="PIRSR" id="PIRSR002811-1"/>
    </source>
</evidence>
<evidence type="ECO:0000256" key="9">
    <source>
        <dbReference type="ARBA" id="ARBA00022842"/>
    </source>
</evidence>
<dbReference type="InterPro" id="IPR006295">
    <property type="entry name" value="DNA_primase_DnaG"/>
</dbReference>
<evidence type="ECO:0000256" key="2">
    <source>
        <dbReference type="ARBA" id="ARBA00022515"/>
    </source>
</evidence>
<dbReference type="GO" id="GO:0008270">
    <property type="term" value="F:zinc ion binding"/>
    <property type="evidence" value="ECO:0007669"/>
    <property type="project" value="UniProtKB-UniRule"/>
</dbReference>
<dbReference type="STRING" id="1618578.UV74_C0001G0078"/>
<dbReference type="InterPro" id="IPR013264">
    <property type="entry name" value="DNAG_N"/>
</dbReference>
<evidence type="ECO:0000256" key="10">
    <source>
        <dbReference type="ARBA" id="ARBA00023125"/>
    </source>
</evidence>
<evidence type="ECO:0000256" key="6">
    <source>
        <dbReference type="ARBA" id="ARBA00022723"/>
    </source>
</evidence>
<dbReference type="InterPro" id="IPR034151">
    <property type="entry name" value="TOPRIM_DnaG_bac"/>
</dbReference>
<dbReference type="Pfam" id="PF10410">
    <property type="entry name" value="DnaB_bind"/>
    <property type="match status" value="1"/>
</dbReference>
<protein>
    <recommendedName>
        <fullName evidence="12 13">DNA primase</fullName>
        <ecNumber evidence="12">2.7.7.101</ecNumber>
    </recommendedName>
</protein>
<evidence type="ECO:0000259" key="15">
    <source>
        <dbReference type="PROSITE" id="PS50880"/>
    </source>
</evidence>
<comment type="subunit">
    <text evidence="12">Monomer. Interacts with DnaB.</text>
</comment>
<dbReference type="InterPro" id="IPR036977">
    <property type="entry name" value="DNA_primase_Znf_CHC2"/>
</dbReference>
<keyword evidence="7 12" id="KW-0863">Zinc-finger</keyword>
<evidence type="ECO:0000256" key="1">
    <source>
        <dbReference type="ARBA" id="ARBA00022478"/>
    </source>
</evidence>
<dbReference type="PANTHER" id="PTHR30313:SF2">
    <property type="entry name" value="DNA PRIMASE"/>
    <property type="match status" value="1"/>
</dbReference>
<keyword evidence="11 12" id="KW-0804">Transcription</keyword>
<keyword evidence="4 12" id="KW-0548">Nucleotidyltransferase</keyword>
<dbReference type="Proteomes" id="UP000034090">
    <property type="component" value="Unassembled WGS sequence"/>
</dbReference>
<keyword evidence="10 12" id="KW-0238">DNA-binding</keyword>
<evidence type="ECO:0000256" key="7">
    <source>
        <dbReference type="ARBA" id="ARBA00022771"/>
    </source>
</evidence>
<dbReference type="InterPro" id="IPR019475">
    <property type="entry name" value="DNA_primase_DnaB-bd"/>
</dbReference>
<dbReference type="CDD" id="cd03364">
    <property type="entry name" value="TOPRIM_DnaG_primases"/>
    <property type="match status" value="1"/>
</dbReference>
<keyword evidence="8 12" id="KW-0862">Zinc</keyword>
<evidence type="ECO:0000313" key="16">
    <source>
        <dbReference type="EMBL" id="KKS98968.1"/>
    </source>
</evidence>
<dbReference type="AlphaFoldDB" id="A0A0G1GJL4"/>
<keyword evidence="9" id="KW-0460">Magnesium</keyword>
<proteinExistence type="inferred from homology"/>
<keyword evidence="3 12" id="KW-0808">Transferase</keyword>
<dbReference type="Gene3D" id="3.40.1360.10">
    <property type="match status" value="1"/>
</dbReference>
<evidence type="ECO:0000256" key="13">
    <source>
        <dbReference type="PIRNR" id="PIRNR002811"/>
    </source>
</evidence>
<dbReference type="Pfam" id="PF01807">
    <property type="entry name" value="Zn_ribbon_DnaG"/>
    <property type="match status" value="1"/>
</dbReference>
<dbReference type="HAMAP" id="MF_00974">
    <property type="entry name" value="DNA_primase_DnaG"/>
    <property type="match status" value="1"/>
</dbReference>
<evidence type="ECO:0000256" key="11">
    <source>
        <dbReference type="ARBA" id="ARBA00023163"/>
    </source>
</evidence>
<dbReference type="Pfam" id="PF08275">
    <property type="entry name" value="DNAG_N"/>
    <property type="match status" value="1"/>
</dbReference>
<dbReference type="SUPFAM" id="SSF56731">
    <property type="entry name" value="DNA primase core"/>
    <property type="match status" value="1"/>
</dbReference>
<comment type="similarity">
    <text evidence="12 13">Belongs to the DnaG primase family.</text>
</comment>
<dbReference type="EC" id="2.7.7.101" evidence="12"/>
<dbReference type="PROSITE" id="PS50880">
    <property type="entry name" value="TOPRIM"/>
    <property type="match status" value="1"/>
</dbReference>
<keyword evidence="2 12" id="KW-0639">Primosome</keyword>
<organism evidence="16 17">
    <name type="scientific">Candidatus Woesebacteria bacterium GW2011_GWB1_43_14</name>
    <dbReference type="NCBI Taxonomy" id="1618578"/>
    <lineage>
        <taxon>Bacteria</taxon>
        <taxon>Candidatus Woeseibacteriota</taxon>
    </lineage>
</organism>